<comment type="catalytic activity">
    <reaction evidence="4">
        <text>S-ubiquitinyl-[E2 ubiquitin-conjugating enzyme]-L-cysteine + [acceptor protein]-L-lysine = [E2 ubiquitin-conjugating enzyme]-L-cysteine + N(6)-ubiquitinyl-[acceptor protein]-L-lysine.</text>
        <dbReference type="EC" id="2.3.2.26"/>
    </reaction>
</comment>
<keyword evidence="1 4" id="KW-0808">Transferase</keyword>
<dbReference type="InterPro" id="IPR035983">
    <property type="entry name" value="Hect_E3_ubiquitin_ligase"/>
</dbReference>
<comment type="caution">
    <text evidence="7">The sequence shown here is derived from an EMBL/GenBank/DDBJ whole genome shotgun (WGS) entry which is preliminary data.</text>
</comment>
<dbReference type="GO" id="GO:0070534">
    <property type="term" value="P:protein K63-linked ubiquitination"/>
    <property type="evidence" value="ECO:0007669"/>
    <property type="project" value="TreeGrafter"/>
</dbReference>
<dbReference type="EC" id="2.3.2.26" evidence="4"/>
<feature type="compositionally biased region" description="Basic and acidic residues" evidence="5">
    <location>
        <begin position="147"/>
        <end position="161"/>
    </location>
</feature>
<dbReference type="Gene3D" id="3.90.1750.10">
    <property type="entry name" value="Hect, E3 ligase catalytic domains"/>
    <property type="match status" value="1"/>
</dbReference>
<keyword evidence="2 3" id="KW-0833">Ubl conjugation pathway</keyword>
<evidence type="ECO:0000256" key="3">
    <source>
        <dbReference type="PROSITE-ProRule" id="PRU00104"/>
    </source>
</evidence>
<dbReference type="EMBL" id="JARQZJ010000033">
    <property type="protein sequence ID" value="KAK9875534.1"/>
    <property type="molecule type" value="Genomic_DNA"/>
</dbReference>
<dbReference type="PANTHER" id="PTHR45670:SF1">
    <property type="entry name" value="E3 UBIQUITIN-PROTEIN LIGASE HECTD1"/>
    <property type="match status" value="1"/>
</dbReference>
<sequence length="183" mass="20486">MSLGVSSDCARKSILEIEFTGEEGTGLGPTLEFYALVAAELQRRDLAMWICDDEAINLQETIDLVEGNSELCGNAVKHFRFLGVFLAKVLQDNRLVDLPLSRSFLKLMCHGETLNAVNERIGFAGYRKATKDDIITSSLISEESEKELEQDPPKPSVEGRKPWYANVLDEEDLYDIDLSRLLS</sequence>
<dbReference type="InterPro" id="IPR000569">
    <property type="entry name" value="HECT_dom"/>
</dbReference>
<dbReference type="Pfam" id="PF00632">
    <property type="entry name" value="HECT"/>
    <property type="match status" value="1"/>
</dbReference>
<name>A0AAW1U8A5_9CUCU</name>
<proteinExistence type="inferred from homology"/>
<comment type="function">
    <text evidence="4">E3 ubiquitin-protein ligase which accepts ubiquitin from an E2 ubiquitin-conjugating enzyme in the form of a thioester and then directly transfers the ubiquitin to targeted substrates.</text>
</comment>
<dbReference type="SUPFAM" id="SSF56204">
    <property type="entry name" value="Hect, E3 ligase catalytic domain"/>
    <property type="match status" value="1"/>
</dbReference>
<dbReference type="InterPro" id="IPR045322">
    <property type="entry name" value="HECTD1/TRIP12-like"/>
</dbReference>
<dbReference type="GO" id="GO:0061630">
    <property type="term" value="F:ubiquitin protein ligase activity"/>
    <property type="evidence" value="ECO:0007669"/>
    <property type="project" value="UniProtKB-UniRule"/>
</dbReference>
<evidence type="ECO:0000256" key="2">
    <source>
        <dbReference type="ARBA" id="ARBA00022786"/>
    </source>
</evidence>
<evidence type="ECO:0000313" key="7">
    <source>
        <dbReference type="EMBL" id="KAK9875534.1"/>
    </source>
</evidence>
<dbReference type="GO" id="GO:0016607">
    <property type="term" value="C:nuclear speck"/>
    <property type="evidence" value="ECO:0007669"/>
    <property type="project" value="TreeGrafter"/>
</dbReference>
<feature type="region of interest" description="Disordered" evidence="5">
    <location>
        <begin position="141"/>
        <end position="161"/>
    </location>
</feature>
<dbReference type="PROSITE" id="PS50237">
    <property type="entry name" value="HECT"/>
    <property type="match status" value="1"/>
</dbReference>
<evidence type="ECO:0000313" key="8">
    <source>
        <dbReference type="Proteomes" id="UP001431783"/>
    </source>
</evidence>
<protein>
    <recommendedName>
        <fullName evidence="4">E3 ubiquitin-protein ligase</fullName>
        <ecNumber evidence="4">2.3.2.26</ecNumber>
    </recommendedName>
</protein>
<evidence type="ECO:0000256" key="5">
    <source>
        <dbReference type="SAM" id="MobiDB-lite"/>
    </source>
</evidence>
<comment type="pathway">
    <text evidence="4">Protein modification; protein ubiquitination.</text>
</comment>
<accession>A0AAW1U8A5</accession>
<comment type="similarity">
    <text evidence="4">Belongs to the UPL family. K-HECT subfamily.</text>
</comment>
<dbReference type="GO" id="GO:0009966">
    <property type="term" value="P:regulation of signal transduction"/>
    <property type="evidence" value="ECO:0007669"/>
    <property type="project" value="UniProtKB-ARBA"/>
</dbReference>
<feature type="domain" description="HECT" evidence="6">
    <location>
        <begin position="6"/>
        <end position="108"/>
    </location>
</feature>
<evidence type="ECO:0000256" key="4">
    <source>
        <dbReference type="RuleBase" id="RU369009"/>
    </source>
</evidence>
<dbReference type="Proteomes" id="UP001431783">
    <property type="component" value="Unassembled WGS sequence"/>
</dbReference>
<reference evidence="7 8" key="1">
    <citation type="submission" date="2023-03" db="EMBL/GenBank/DDBJ databases">
        <title>Genome insight into feeding habits of ladybird beetles.</title>
        <authorList>
            <person name="Li H.-S."/>
            <person name="Huang Y.-H."/>
            <person name="Pang H."/>
        </authorList>
    </citation>
    <scope>NUCLEOTIDE SEQUENCE [LARGE SCALE GENOMIC DNA]</scope>
    <source>
        <strain evidence="7">SYSU_2023b</strain>
        <tissue evidence="7">Whole body</tissue>
    </source>
</reference>
<evidence type="ECO:0000256" key="1">
    <source>
        <dbReference type="ARBA" id="ARBA00022679"/>
    </source>
</evidence>
<comment type="caution">
    <text evidence="3">Lacks conserved residue(s) required for the propagation of feature annotation.</text>
</comment>
<organism evidence="7 8">
    <name type="scientific">Henosepilachna vigintioctopunctata</name>
    <dbReference type="NCBI Taxonomy" id="420089"/>
    <lineage>
        <taxon>Eukaryota</taxon>
        <taxon>Metazoa</taxon>
        <taxon>Ecdysozoa</taxon>
        <taxon>Arthropoda</taxon>
        <taxon>Hexapoda</taxon>
        <taxon>Insecta</taxon>
        <taxon>Pterygota</taxon>
        <taxon>Neoptera</taxon>
        <taxon>Endopterygota</taxon>
        <taxon>Coleoptera</taxon>
        <taxon>Polyphaga</taxon>
        <taxon>Cucujiformia</taxon>
        <taxon>Coccinelloidea</taxon>
        <taxon>Coccinellidae</taxon>
        <taxon>Epilachninae</taxon>
        <taxon>Epilachnini</taxon>
        <taxon>Henosepilachna</taxon>
    </lineage>
</organism>
<dbReference type="PANTHER" id="PTHR45670">
    <property type="entry name" value="E3 UBIQUITIN-PROTEIN LIGASE TRIP12"/>
    <property type="match status" value="1"/>
</dbReference>
<dbReference type="GO" id="GO:0043161">
    <property type="term" value="P:proteasome-mediated ubiquitin-dependent protein catabolic process"/>
    <property type="evidence" value="ECO:0007669"/>
    <property type="project" value="TreeGrafter"/>
</dbReference>
<keyword evidence="8" id="KW-1185">Reference proteome</keyword>
<dbReference type="AlphaFoldDB" id="A0AAW1U8A5"/>
<gene>
    <name evidence="7" type="ORF">WA026_007922</name>
</gene>
<evidence type="ECO:0000259" key="6">
    <source>
        <dbReference type="PROSITE" id="PS50237"/>
    </source>
</evidence>